<gene>
    <name evidence="1" type="ORF">LTR37_020099</name>
</gene>
<name>A0ACC3MFB2_9PEZI</name>
<accession>A0ACC3MFB2</accession>
<dbReference type="EMBL" id="JAUTXU010000334">
    <property type="protein sequence ID" value="KAK3684635.1"/>
    <property type="molecule type" value="Genomic_DNA"/>
</dbReference>
<keyword evidence="2" id="KW-1185">Reference proteome</keyword>
<comment type="caution">
    <text evidence="1">The sequence shown here is derived from an EMBL/GenBank/DDBJ whole genome shotgun (WGS) entry which is preliminary data.</text>
</comment>
<organism evidence="1 2">
    <name type="scientific">Vermiconidia calcicola</name>
    <dbReference type="NCBI Taxonomy" id="1690605"/>
    <lineage>
        <taxon>Eukaryota</taxon>
        <taxon>Fungi</taxon>
        <taxon>Dikarya</taxon>
        <taxon>Ascomycota</taxon>
        <taxon>Pezizomycotina</taxon>
        <taxon>Dothideomycetes</taxon>
        <taxon>Dothideomycetidae</taxon>
        <taxon>Mycosphaerellales</taxon>
        <taxon>Extremaceae</taxon>
        <taxon>Vermiconidia</taxon>
    </lineage>
</organism>
<reference evidence="1" key="1">
    <citation type="submission" date="2023-07" db="EMBL/GenBank/DDBJ databases">
        <title>Black Yeasts Isolated from many extreme environments.</title>
        <authorList>
            <person name="Coleine C."/>
            <person name="Stajich J.E."/>
            <person name="Selbmann L."/>
        </authorList>
    </citation>
    <scope>NUCLEOTIDE SEQUENCE</scope>
    <source>
        <strain evidence="1">CCFEE 5714</strain>
    </source>
</reference>
<evidence type="ECO:0000313" key="2">
    <source>
        <dbReference type="Proteomes" id="UP001281147"/>
    </source>
</evidence>
<sequence>MRRSAGRCSTIEVDGNLFSLNRVRRLPMQSIVLYTRKVHTITLLRTTNSAVDVMTNSVCFDVLGTCFHFEAAIEAIDARLGDRLRAINVDPKPLFYSWFYSAQRDFTYMTVVGDYTPIAKILKSTFRRACLIVDLPLDQAPSDDDVAAIMKAVTSLGARPGLKTCFDGLREAGWDVYGVTNGGHETSLNYYKLADIELDSKHLLSCDHLKIAKPDARVYENANRHLTSQGLSAKENDRWFVAAHAWDLIAARKAGFKTAYLDFEEHDPVTDVFGEFDLYASSMEDLLEKMKKI</sequence>
<protein>
    <submittedName>
        <fullName evidence="1">Uncharacterized protein</fullName>
    </submittedName>
</protein>
<evidence type="ECO:0000313" key="1">
    <source>
        <dbReference type="EMBL" id="KAK3684635.1"/>
    </source>
</evidence>
<proteinExistence type="predicted"/>
<dbReference type="Proteomes" id="UP001281147">
    <property type="component" value="Unassembled WGS sequence"/>
</dbReference>